<proteinExistence type="predicted"/>
<dbReference type="eggNOG" id="ENOG5033X0K">
    <property type="taxonomic scope" value="Bacteria"/>
</dbReference>
<evidence type="ECO:0000313" key="1">
    <source>
        <dbReference type="EMBL" id="ABS14565.1"/>
    </source>
</evidence>
<sequence length="259" mass="29528">MPFYPAETISEFAKMHSTWKDRHDDLATKIMARYYRNKRASEYARHGLSRRLQCLLHSIDQTFSAIPPDSDEQPSRNELMDATAFLHSFLVNVYGAIDNLAWIWCLEGNITQDNGTAVPDGHVGLGPKNKTVRSSLSPKFQAYLATSNDWFEYLENYRHALAHRIPLYIPPKTLREEDGAEWQRLEAEITVAMKNGDLDVYDDLFTQQASLGAFQPVMTHSFGDKAKPVLFHGQMLCDFATVIEIGEYLVEQLGTLDEH</sequence>
<evidence type="ECO:0008006" key="3">
    <source>
        <dbReference type="Google" id="ProtNLM"/>
    </source>
</evidence>
<accession>A6X011</accession>
<dbReference type="EMBL" id="CP000758">
    <property type="protein sequence ID" value="ABS14565.1"/>
    <property type="molecule type" value="Genomic_DNA"/>
</dbReference>
<name>A6X011_BRUA4</name>
<dbReference type="AlphaFoldDB" id="A6X011"/>
<evidence type="ECO:0000313" key="2">
    <source>
        <dbReference type="Proteomes" id="UP000002301"/>
    </source>
</evidence>
<dbReference type="KEGG" id="oan:Oant_1849"/>
<dbReference type="Proteomes" id="UP000002301">
    <property type="component" value="Chromosome 1"/>
</dbReference>
<gene>
    <name evidence="1" type="ordered locus">Oant_1849</name>
</gene>
<dbReference type="HOGENOM" id="CLU_1072984_0_0_5"/>
<organism evidence="1 2">
    <name type="scientific">Brucella anthropi (strain ATCC 49188 / DSM 6882 / CCUG 24695 / JCM 21032 / LMG 3331 / NBRC 15819 / NCTC 12168 / Alc 37)</name>
    <name type="common">Ochrobactrum anthropi</name>
    <dbReference type="NCBI Taxonomy" id="439375"/>
    <lineage>
        <taxon>Bacteria</taxon>
        <taxon>Pseudomonadati</taxon>
        <taxon>Pseudomonadota</taxon>
        <taxon>Alphaproteobacteria</taxon>
        <taxon>Hyphomicrobiales</taxon>
        <taxon>Brucellaceae</taxon>
        <taxon>Brucella/Ochrobactrum group</taxon>
        <taxon>Brucella</taxon>
    </lineage>
</organism>
<keyword evidence="2" id="KW-1185">Reference proteome</keyword>
<protein>
    <recommendedName>
        <fullName evidence="3">Cthe-2314-like HEPN domain-containing protein</fullName>
    </recommendedName>
</protein>
<reference evidence="1 2" key="1">
    <citation type="journal article" date="2011" name="J. Bacteriol.">
        <title>Genome of Ochrobactrum anthropi ATCC 49188 T, a versatile opportunistic pathogen and symbiont of several eukaryotic hosts.</title>
        <authorList>
            <person name="Chain P.S."/>
            <person name="Lang D.M."/>
            <person name="Comerci D.J."/>
            <person name="Malfatti S.A."/>
            <person name="Vergez L.M."/>
            <person name="Shin M."/>
            <person name="Ugalde R.A."/>
            <person name="Garcia E."/>
            <person name="Tolmasky M.E."/>
        </authorList>
    </citation>
    <scope>NUCLEOTIDE SEQUENCE [LARGE SCALE GENOMIC DNA]</scope>
    <source>
        <strain evidence="2">ATCC 49188 / DSM 6882 / CCUG 24695 / JCM 21032 / LMG 3331 / NBRC 15819 / NCTC 12168 / Alc 37</strain>
    </source>
</reference>